<comment type="caution">
    <text evidence="8">The sequence shown here is derived from an EMBL/GenBank/DDBJ whole genome shotgun (WGS) entry which is preliminary data.</text>
</comment>
<dbReference type="GO" id="GO:0015020">
    <property type="term" value="F:glucuronosyltransferase activity"/>
    <property type="evidence" value="ECO:0007669"/>
    <property type="project" value="TreeGrafter"/>
</dbReference>
<evidence type="ECO:0000256" key="5">
    <source>
        <dbReference type="ARBA" id="ARBA00023136"/>
    </source>
</evidence>
<dbReference type="GO" id="GO:0042285">
    <property type="term" value="F:xylosyltransferase activity"/>
    <property type="evidence" value="ECO:0007669"/>
    <property type="project" value="TreeGrafter"/>
</dbReference>
<reference evidence="8" key="1">
    <citation type="journal article" date="2020" name="Fungal Divers.">
        <title>Resolving the Mortierellaceae phylogeny through synthesis of multi-gene phylogenetics and phylogenomics.</title>
        <authorList>
            <person name="Vandepol N."/>
            <person name="Liber J."/>
            <person name="Desiro A."/>
            <person name="Na H."/>
            <person name="Kennedy M."/>
            <person name="Barry K."/>
            <person name="Grigoriev I.V."/>
            <person name="Miller A.N."/>
            <person name="O'Donnell K."/>
            <person name="Stajich J.E."/>
            <person name="Bonito G."/>
        </authorList>
    </citation>
    <scope>NUCLEOTIDE SEQUENCE</scope>
    <source>
        <strain evidence="8">NVP60</strain>
    </source>
</reference>
<dbReference type="PANTHER" id="PTHR12270">
    <property type="entry name" value="GLYCOSYLTRANSFERASE-RELATED"/>
    <property type="match status" value="1"/>
</dbReference>
<keyword evidence="3" id="KW-0735">Signal-anchor</keyword>
<accession>A0A9P6RL34</accession>
<dbReference type="Proteomes" id="UP000823405">
    <property type="component" value="Unassembled WGS sequence"/>
</dbReference>
<name>A0A9P6RL34_9FUNG</name>
<dbReference type="EMBL" id="JAAAIN010000025">
    <property type="protein sequence ID" value="KAG0322601.1"/>
    <property type="molecule type" value="Genomic_DNA"/>
</dbReference>
<evidence type="ECO:0000256" key="1">
    <source>
        <dbReference type="ARBA" id="ARBA00004606"/>
    </source>
</evidence>
<dbReference type="GO" id="GO:0016020">
    <property type="term" value="C:membrane"/>
    <property type="evidence" value="ECO:0007669"/>
    <property type="project" value="UniProtKB-SubCell"/>
</dbReference>
<keyword evidence="6" id="KW-0325">Glycoprotein</keyword>
<keyword evidence="2 7" id="KW-0812">Transmembrane</keyword>
<evidence type="ECO:0000256" key="7">
    <source>
        <dbReference type="SAM" id="Phobius"/>
    </source>
</evidence>
<evidence type="ECO:0000313" key="9">
    <source>
        <dbReference type="Proteomes" id="UP000823405"/>
    </source>
</evidence>
<keyword evidence="4 7" id="KW-1133">Transmembrane helix</keyword>
<protein>
    <recommendedName>
        <fullName evidence="10">Glycosyltransferase family 49 protein</fullName>
    </recommendedName>
</protein>
<organism evidence="8 9">
    <name type="scientific">Linnemannia gamsii</name>
    <dbReference type="NCBI Taxonomy" id="64522"/>
    <lineage>
        <taxon>Eukaryota</taxon>
        <taxon>Fungi</taxon>
        <taxon>Fungi incertae sedis</taxon>
        <taxon>Mucoromycota</taxon>
        <taxon>Mortierellomycotina</taxon>
        <taxon>Mortierellomycetes</taxon>
        <taxon>Mortierellales</taxon>
        <taxon>Mortierellaceae</taxon>
        <taxon>Linnemannia</taxon>
    </lineage>
</organism>
<evidence type="ECO:0008006" key="10">
    <source>
        <dbReference type="Google" id="ProtNLM"/>
    </source>
</evidence>
<sequence length="579" mass="64095">MFTFHTPAITDSIQPFYIRSDSTPRPEDITLAAFVPQDELSELASLVERYPGPISVVLHIDQPSDIPGSPIKRLLAMRASNRKVREQVDIHLMTTPATHRQAAVQQQANLHRNLARFFARSDYILLMDSDGSLPITNVTRSFEQHPQWMEKLRAGNVFVLPGFNVSTTTTATSQDDATAADAGLVPALSVANLPTDKEALLRFIREGQVSLSEKTWKKTIRNVDFNAWASQTRLSAIQNYDPYFSPSVVMRRDKMLWCPERFGDNHAACMFELYLSGADFWVLPNDFTVNAATRPEIVVSDREQMINTRLYQKFHEESCLKHARAFYAAGEWDSDRARHCRISCQKEWPRLIVAFVSLYGIYYAADTIRTTTDQFKTLGALNTPVSSEFKRSHLPGGIATFPLQPLRPNSTNTDVSEGPGLDFGGGEREQPTMYTITALEIIVAMVHGWSLLVLIRDLRNQPRPRTVVVRVWAWFCGTKFGGRLGLSRYQYNNASLSATGIGGGGNGGGYRGGERYVAVGAGEGSVWDREIAASLGLNSGLLSSGSSIRSVTISVPEMGVVPGRSRASSISSFSSAEKL</sequence>
<dbReference type="Pfam" id="PF13896">
    <property type="entry name" value="Glyco_transf_49"/>
    <property type="match status" value="1"/>
</dbReference>
<dbReference type="InterPro" id="IPR051292">
    <property type="entry name" value="Xyl/GlcA_transferase"/>
</dbReference>
<evidence type="ECO:0000256" key="3">
    <source>
        <dbReference type="ARBA" id="ARBA00022968"/>
    </source>
</evidence>
<comment type="subcellular location">
    <subcellularLocation>
        <location evidence="1">Membrane</location>
        <topology evidence="1">Single-pass type II membrane protein</topology>
    </subcellularLocation>
</comment>
<feature type="transmembrane region" description="Helical" evidence="7">
    <location>
        <begin position="433"/>
        <end position="455"/>
    </location>
</feature>
<dbReference type="AlphaFoldDB" id="A0A9P6RL34"/>
<dbReference type="OrthoDB" id="3056235at2759"/>
<dbReference type="PANTHER" id="PTHR12270:SF25">
    <property type="entry name" value="GLYCOSYLTRANSFERASE-LIKE PROTEIN LARGE"/>
    <property type="match status" value="1"/>
</dbReference>
<keyword evidence="5 7" id="KW-0472">Membrane</keyword>
<dbReference type="GO" id="GO:0035269">
    <property type="term" value="P:protein O-linked glycosylation via mannose"/>
    <property type="evidence" value="ECO:0007669"/>
    <property type="project" value="TreeGrafter"/>
</dbReference>
<evidence type="ECO:0000313" key="8">
    <source>
        <dbReference type="EMBL" id="KAG0322601.1"/>
    </source>
</evidence>
<evidence type="ECO:0000256" key="4">
    <source>
        <dbReference type="ARBA" id="ARBA00022989"/>
    </source>
</evidence>
<gene>
    <name evidence="8" type="ORF">BGZ97_005568</name>
</gene>
<proteinExistence type="predicted"/>
<evidence type="ECO:0000256" key="2">
    <source>
        <dbReference type="ARBA" id="ARBA00022692"/>
    </source>
</evidence>
<keyword evidence="9" id="KW-1185">Reference proteome</keyword>
<evidence type="ECO:0000256" key="6">
    <source>
        <dbReference type="ARBA" id="ARBA00023180"/>
    </source>
</evidence>